<evidence type="ECO:0000259" key="4">
    <source>
        <dbReference type="SMART" id="SM00331"/>
    </source>
</evidence>
<accession>V5WL59</accession>
<dbReference type="Pfam" id="PF13185">
    <property type="entry name" value="GAF_2"/>
    <property type="match status" value="1"/>
</dbReference>
<dbReference type="InterPro" id="IPR001932">
    <property type="entry name" value="PPM-type_phosphatase-like_dom"/>
</dbReference>
<dbReference type="InterPro" id="IPR003018">
    <property type="entry name" value="GAF"/>
</dbReference>
<proteinExistence type="predicted"/>
<dbReference type="Gene3D" id="3.30.450.40">
    <property type="match status" value="1"/>
</dbReference>
<dbReference type="RefSeq" id="WP_024269443.1">
    <property type="nucleotide sequence ID" value="NC_023035.1"/>
</dbReference>
<feature type="transmembrane region" description="Helical" evidence="2">
    <location>
        <begin position="180"/>
        <end position="198"/>
    </location>
</feature>
<dbReference type="Pfam" id="PF07228">
    <property type="entry name" value="SpoIIE"/>
    <property type="match status" value="1"/>
</dbReference>
<dbReference type="InterPro" id="IPR052016">
    <property type="entry name" value="Bact_Sigma-Reg"/>
</dbReference>
<dbReference type="AlphaFoldDB" id="V5WL59"/>
<dbReference type="SMART" id="SM00331">
    <property type="entry name" value="PP2C_SIG"/>
    <property type="match status" value="1"/>
</dbReference>
<dbReference type="PANTHER" id="PTHR43156:SF2">
    <property type="entry name" value="STAGE II SPORULATION PROTEIN E"/>
    <property type="match status" value="1"/>
</dbReference>
<dbReference type="OrthoDB" id="9773346at2"/>
<feature type="transmembrane region" description="Helical" evidence="2">
    <location>
        <begin position="6"/>
        <end position="31"/>
    </location>
</feature>
<keyword evidence="2" id="KW-0472">Membrane</keyword>
<keyword evidence="2" id="KW-0812">Transmembrane</keyword>
<dbReference type="STRING" id="1307761.L21SP2_3207"/>
<dbReference type="InterPro" id="IPR036457">
    <property type="entry name" value="PPM-type-like_dom_sf"/>
</dbReference>
<feature type="domain" description="GAF" evidence="3">
    <location>
        <begin position="238"/>
        <end position="403"/>
    </location>
</feature>
<feature type="domain" description="PPM-type phosphatase" evidence="4">
    <location>
        <begin position="430"/>
        <end position="648"/>
    </location>
</feature>
<dbReference type="KEGG" id="slr:L21SP2_3207"/>
<evidence type="ECO:0000256" key="2">
    <source>
        <dbReference type="SAM" id="Phobius"/>
    </source>
</evidence>
<evidence type="ECO:0000313" key="6">
    <source>
        <dbReference type="Proteomes" id="UP000018680"/>
    </source>
</evidence>
<feature type="transmembrane region" description="Helical" evidence="2">
    <location>
        <begin position="116"/>
        <end position="136"/>
    </location>
</feature>
<name>V5WL59_9SPIO</name>
<dbReference type="GO" id="GO:0016791">
    <property type="term" value="F:phosphatase activity"/>
    <property type="evidence" value="ECO:0007669"/>
    <property type="project" value="TreeGrafter"/>
</dbReference>
<gene>
    <name evidence="5" type="ORF">L21SP2_3207</name>
</gene>
<dbReference type="eggNOG" id="COG2208">
    <property type="taxonomic scope" value="Bacteria"/>
</dbReference>
<dbReference type="PANTHER" id="PTHR43156">
    <property type="entry name" value="STAGE II SPORULATION PROTEIN E-RELATED"/>
    <property type="match status" value="1"/>
</dbReference>
<evidence type="ECO:0000256" key="1">
    <source>
        <dbReference type="ARBA" id="ARBA00022801"/>
    </source>
</evidence>
<protein>
    <submittedName>
        <fullName evidence="5">Serine phosphatase</fullName>
    </submittedName>
</protein>
<feature type="transmembrane region" description="Helical" evidence="2">
    <location>
        <begin position="68"/>
        <end position="86"/>
    </location>
</feature>
<organism evidence="5 6">
    <name type="scientific">Salinispira pacifica</name>
    <dbReference type="NCBI Taxonomy" id="1307761"/>
    <lineage>
        <taxon>Bacteria</taxon>
        <taxon>Pseudomonadati</taxon>
        <taxon>Spirochaetota</taxon>
        <taxon>Spirochaetia</taxon>
        <taxon>Spirochaetales</taxon>
        <taxon>Spirochaetaceae</taxon>
        <taxon>Salinispira</taxon>
    </lineage>
</organism>
<keyword evidence="1" id="KW-0378">Hydrolase</keyword>
<dbReference type="EMBL" id="CP006939">
    <property type="protein sequence ID" value="AHC16547.1"/>
    <property type="molecule type" value="Genomic_DNA"/>
</dbReference>
<dbReference type="SMART" id="SM00065">
    <property type="entry name" value="GAF"/>
    <property type="match status" value="1"/>
</dbReference>
<dbReference type="InterPro" id="IPR029016">
    <property type="entry name" value="GAF-like_dom_sf"/>
</dbReference>
<dbReference type="SUPFAM" id="SSF81606">
    <property type="entry name" value="PP2C-like"/>
    <property type="match status" value="1"/>
</dbReference>
<keyword evidence="6" id="KW-1185">Reference proteome</keyword>
<evidence type="ECO:0000313" key="5">
    <source>
        <dbReference type="EMBL" id="AHC16547.1"/>
    </source>
</evidence>
<evidence type="ECO:0000259" key="3">
    <source>
        <dbReference type="SMART" id="SM00065"/>
    </source>
</evidence>
<reference evidence="5 6" key="1">
    <citation type="journal article" date="2015" name="Stand. Genomic Sci.">
        <title>Complete genome sequence and description of Salinispira pacifica gen. nov., sp. nov., a novel spirochaete isolated form a hypersaline microbial mat.</title>
        <authorList>
            <person name="Ben Hania W."/>
            <person name="Joseph M."/>
            <person name="Schumann P."/>
            <person name="Bunk B."/>
            <person name="Fiebig A."/>
            <person name="Sproer C."/>
            <person name="Klenk H.P."/>
            <person name="Fardeau M.L."/>
            <person name="Spring S."/>
        </authorList>
    </citation>
    <scope>NUCLEOTIDE SEQUENCE [LARGE SCALE GENOMIC DNA]</scope>
    <source>
        <strain evidence="5 6">L21-RPul-D2</strain>
    </source>
</reference>
<dbReference type="Proteomes" id="UP000018680">
    <property type="component" value="Chromosome"/>
</dbReference>
<dbReference type="eggNOG" id="COG2203">
    <property type="taxonomic scope" value="Bacteria"/>
</dbReference>
<dbReference type="PATRIC" id="fig|1307761.3.peg.3195"/>
<dbReference type="SUPFAM" id="SSF55781">
    <property type="entry name" value="GAF domain-like"/>
    <property type="match status" value="1"/>
</dbReference>
<feature type="transmembrane region" description="Helical" evidence="2">
    <location>
        <begin position="93"/>
        <end position="110"/>
    </location>
</feature>
<keyword evidence="2" id="KW-1133">Transmembrane helix</keyword>
<dbReference type="Gene3D" id="3.60.40.10">
    <property type="entry name" value="PPM-type phosphatase domain"/>
    <property type="match status" value="1"/>
</dbReference>
<feature type="transmembrane region" description="Helical" evidence="2">
    <location>
        <begin position="157"/>
        <end position="174"/>
    </location>
</feature>
<sequence>MSLIDFISGVLSGSAWVRLIMVLFLWVITAHVDKKYIIPHIKWLKRVPLILLIREIAALFYFTPSLFYFSDALILTIYMWWLHSYAGNRKATMTLTLLNLGILIPILALAELFPSAQLIFVAADLHVAVFIFLFFIQMSNVSVYNTEEAGFIIQNRASIFLFMIFARVALLFDASFSSVWAQTLLLPLSIVPYMFYFMQYDLYFYALQKESEEFNNQYLNSLFDFMQTIGTAMTERIEVKAVLEYVMQAIVQYTDAEAGVVLLKDNDEGTLNVTCREGYFPPPYDLPQMVATKIASVETYFESSPIHIGETVLGQVAMDNEAVFIRNTVEDGRMTANIKENTMFISSLIAIPLIVNNEVFGVVSVIHRQKRQLFSELDYERCKVFVEYASLTLDSLYNYSQLLEKQEIEREVNIAGEIQKKLLPGRLPKRIREAVTAWSQPAKGVSGDYYDIITLNRAGKLGMVICDVAGKGVPASLIMVMIRTIIHLVAGSTQDASKVVSWINRGIAGRIDIERFATLSYITYDPNTQRIEYSNAAHHPLVILRHETGEIEKLDSKGLPIGLEREARYERVGTTLSPGDAVLLYTDGIVEAMNPDGEQYEEERLQDVFREHANRSSSEIMMAIRSDIEHFVGPAKQHDDQTLIVMKA</sequence>
<dbReference type="HOGENOM" id="CLU_000445_43_6_12"/>